<comment type="caution">
    <text evidence="2">The sequence shown here is derived from an EMBL/GenBank/DDBJ whole genome shotgun (WGS) entry which is preliminary data.</text>
</comment>
<evidence type="ECO:0000256" key="1">
    <source>
        <dbReference type="SAM" id="MobiDB-lite"/>
    </source>
</evidence>
<organism evidence="2 3">
    <name type="scientific">Aspergillus tanneri</name>
    <dbReference type="NCBI Taxonomy" id="1220188"/>
    <lineage>
        <taxon>Eukaryota</taxon>
        <taxon>Fungi</taxon>
        <taxon>Dikarya</taxon>
        <taxon>Ascomycota</taxon>
        <taxon>Pezizomycotina</taxon>
        <taxon>Eurotiomycetes</taxon>
        <taxon>Eurotiomycetidae</taxon>
        <taxon>Eurotiales</taxon>
        <taxon>Aspergillaceae</taxon>
        <taxon>Aspergillus</taxon>
        <taxon>Aspergillus subgen. Circumdati</taxon>
    </lineage>
</organism>
<proteinExistence type="predicted"/>
<dbReference type="EMBL" id="SOSA01001266">
    <property type="protein sequence ID" value="THC87357.1"/>
    <property type="molecule type" value="Genomic_DNA"/>
</dbReference>
<feature type="compositionally biased region" description="Low complexity" evidence="1">
    <location>
        <begin position="158"/>
        <end position="172"/>
    </location>
</feature>
<dbReference type="AlphaFoldDB" id="A0A4S3J0D7"/>
<reference evidence="2 3" key="1">
    <citation type="submission" date="2019-03" db="EMBL/GenBank/DDBJ databases">
        <title>The genome sequence of a newly discovered highly antifungal drug resistant Aspergillus species, Aspergillus tanneri NIH 1004.</title>
        <authorList>
            <person name="Mounaud S."/>
            <person name="Singh I."/>
            <person name="Joardar V."/>
            <person name="Pakala S."/>
            <person name="Pakala S."/>
            <person name="Venepally P."/>
            <person name="Hoover J."/>
            <person name="Nierman W."/>
            <person name="Chung J."/>
            <person name="Losada L."/>
        </authorList>
    </citation>
    <scope>NUCLEOTIDE SEQUENCE [LARGE SCALE GENOMIC DNA]</scope>
    <source>
        <strain evidence="2 3">NIH1004</strain>
    </source>
</reference>
<protein>
    <submittedName>
        <fullName evidence="2">Uncharacterized protein</fullName>
    </submittedName>
</protein>
<gene>
    <name evidence="2" type="ORF">EYZ11_013198</name>
</gene>
<feature type="region of interest" description="Disordered" evidence="1">
    <location>
        <begin position="94"/>
        <end position="172"/>
    </location>
</feature>
<dbReference type="VEuPathDB" id="FungiDB:EYZ11_013198"/>
<feature type="compositionally biased region" description="Basic residues" evidence="1">
    <location>
        <begin position="103"/>
        <end position="113"/>
    </location>
</feature>
<accession>A0A4S3J0D7</accession>
<dbReference type="Proteomes" id="UP000308092">
    <property type="component" value="Unassembled WGS sequence"/>
</dbReference>
<evidence type="ECO:0000313" key="2">
    <source>
        <dbReference type="EMBL" id="THC87357.1"/>
    </source>
</evidence>
<sequence length="172" mass="18717">MVSNLHIGLEESVPHGKTYDQRTIQLQYPHLSFSEHQVQCLHGQTQGRRGNSNPVGQMVDSRPISGLQLVDGRLSSTNNTIHQRADGRLAAFEDQSQLPKQDRVRKPRMKNRPTHQDINGAGTRNAAIADELWDGDEGSGTTAGAAEHGPSTGYRTIPTGSTRSRTGPTGND</sequence>
<name>A0A4S3J0D7_9EURO</name>
<keyword evidence="3" id="KW-1185">Reference proteome</keyword>
<evidence type="ECO:0000313" key="3">
    <source>
        <dbReference type="Proteomes" id="UP000308092"/>
    </source>
</evidence>